<dbReference type="InterPro" id="IPR000014">
    <property type="entry name" value="PAS"/>
</dbReference>
<evidence type="ECO:0000256" key="10">
    <source>
        <dbReference type="ARBA" id="ARBA00022840"/>
    </source>
</evidence>
<evidence type="ECO:0000256" key="9">
    <source>
        <dbReference type="ARBA" id="ARBA00022777"/>
    </source>
</evidence>
<dbReference type="CDD" id="cd00130">
    <property type="entry name" value="PAS"/>
    <property type="match status" value="1"/>
</dbReference>
<keyword evidence="6" id="KW-0808">Transferase</keyword>
<dbReference type="SUPFAM" id="SSF55874">
    <property type="entry name" value="ATPase domain of HSP90 chaperone/DNA topoisomerase II/histidine kinase"/>
    <property type="match status" value="1"/>
</dbReference>
<dbReference type="PROSITE" id="PS50109">
    <property type="entry name" value="HIS_KIN"/>
    <property type="match status" value="1"/>
</dbReference>
<feature type="transmembrane region" description="Helical" evidence="14">
    <location>
        <begin position="9"/>
        <end position="30"/>
    </location>
</feature>
<comment type="subcellular location">
    <subcellularLocation>
        <location evidence="2">Cell membrane</location>
        <topology evidence="2">Multi-pass membrane protein</topology>
    </subcellularLocation>
</comment>
<dbReference type="Pfam" id="PF00512">
    <property type="entry name" value="HisKA"/>
    <property type="match status" value="1"/>
</dbReference>
<reference evidence="17 18" key="1">
    <citation type="submission" date="2021-06" db="EMBL/GenBank/DDBJ databases">
        <title>Bacillus sp. RD4P76, an endophyte from a halophyte.</title>
        <authorList>
            <person name="Sun J.-Q."/>
        </authorList>
    </citation>
    <scope>NUCLEOTIDE SEQUENCE [LARGE SCALE GENOMIC DNA]</scope>
    <source>
        <strain evidence="17 18">JCM 17098</strain>
    </source>
</reference>
<dbReference type="CDD" id="cd06225">
    <property type="entry name" value="HAMP"/>
    <property type="match status" value="1"/>
</dbReference>
<dbReference type="Gene3D" id="3.30.450.20">
    <property type="entry name" value="PAS domain"/>
    <property type="match status" value="2"/>
</dbReference>
<dbReference type="Gene3D" id="1.10.287.130">
    <property type="match status" value="1"/>
</dbReference>
<dbReference type="Pfam" id="PF02518">
    <property type="entry name" value="HATPase_c"/>
    <property type="match status" value="1"/>
</dbReference>
<dbReference type="InterPro" id="IPR013767">
    <property type="entry name" value="PAS_fold"/>
</dbReference>
<dbReference type="SUPFAM" id="SSF55785">
    <property type="entry name" value="PYP-like sensor domain (PAS domain)"/>
    <property type="match status" value="1"/>
</dbReference>
<organism evidence="17 18">
    <name type="scientific">Evansella alkalicola</name>
    <dbReference type="NCBI Taxonomy" id="745819"/>
    <lineage>
        <taxon>Bacteria</taxon>
        <taxon>Bacillati</taxon>
        <taxon>Bacillota</taxon>
        <taxon>Bacilli</taxon>
        <taxon>Bacillales</taxon>
        <taxon>Bacillaceae</taxon>
        <taxon>Evansella</taxon>
    </lineage>
</organism>
<dbReference type="SUPFAM" id="SSF47384">
    <property type="entry name" value="Homodimeric domain of signal transducing histidine kinase"/>
    <property type="match status" value="1"/>
</dbReference>
<name>A0ABS6K293_9BACI</name>
<dbReference type="SMART" id="SM00387">
    <property type="entry name" value="HATPase_c"/>
    <property type="match status" value="1"/>
</dbReference>
<keyword evidence="9" id="KW-0418">Kinase</keyword>
<evidence type="ECO:0000256" key="12">
    <source>
        <dbReference type="ARBA" id="ARBA00023012"/>
    </source>
</evidence>
<keyword evidence="18" id="KW-1185">Reference proteome</keyword>
<dbReference type="PANTHER" id="PTHR43065">
    <property type="entry name" value="SENSOR HISTIDINE KINASE"/>
    <property type="match status" value="1"/>
</dbReference>
<evidence type="ECO:0000256" key="4">
    <source>
        <dbReference type="ARBA" id="ARBA00022475"/>
    </source>
</evidence>
<dbReference type="EMBL" id="JAHQCR010000091">
    <property type="protein sequence ID" value="MBU9724289.1"/>
    <property type="molecule type" value="Genomic_DNA"/>
</dbReference>
<dbReference type="InterPro" id="IPR029151">
    <property type="entry name" value="Sensor-like_sf"/>
</dbReference>
<keyword evidence="10" id="KW-0067">ATP-binding</keyword>
<sequence length="722" mass="83027">MQHTLRFKLLVFFLLITFIPMIIVGIIGYYNQKEELTNSVEQMLMMNSEIMSVEIEKFIEERITNTRYLARNPILMDQESDTWDMRVQIHQFLDVHQIYQGVVFADVDGRVVIDGDGQTVDNDISNREWFQRAVSGELYFSDIYMSPLLRFPVIVMASPVYDEDKNIIGVVSPYFNIDALNETIDKYTLQQREIVGSEGYAFLINRSGEIISHPNDDFIFHNNYFVEYGLSPMTLAEMREMPAFIEIPNLEEVHAFSKVKNMPGFHNDWYLGIAIDQNQLYYPLSRLLKQYVFFIGLVLLLITIAVFKLANYLVKPIQQLVETTAAFASGKKIEKVPQINAYKEMDQLNQTFYEMTRKLEKREQDDKKSTLILETTDNGVLAVNKLEKRITLFNRTCELLFEEEKDTVLGKTMGELLEMSPNFRSFVEEATLLQQIEEVETEKTIEIECNCNGGKKYFLISISTLPSLEDETRHDEILLVFHDLTEIRLMEKKLVRSEKLKIVGQISAGLAHEIKNPLTTIRGFVQLLGENKESKNIKHYDLIIKEIDRVNGIINDLLNIAKPKVNSEENTYVNVKNLINDILLLTETQMKNKNIRVFTSIDEEMPLIFTKESKLKQVLINLVQNAEEALGDDGGKLRIHASYHWPMEDLIITITDTGIGMDPQTVEQLGIPFFTTKKDGTGLGLTTSFQIIEDMGGTITVSSEKGEGTTFEIRLPNKKQKR</sequence>
<evidence type="ECO:0000256" key="2">
    <source>
        <dbReference type="ARBA" id="ARBA00004651"/>
    </source>
</evidence>
<dbReference type="InterPro" id="IPR005467">
    <property type="entry name" value="His_kinase_dom"/>
</dbReference>
<dbReference type="SUPFAM" id="SSF103190">
    <property type="entry name" value="Sensory domain-like"/>
    <property type="match status" value="1"/>
</dbReference>
<feature type="transmembrane region" description="Helical" evidence="14">
    <location>
        <begin position="291"/>
        <end position="310"/>
    </location>
</feature>
<keyword evidence="12" id="KW-0902">Two-component regulatory system</keyword>
<evidence type="ECO:0000256" key="8">
    <source>
        <dbReference type="ARBA" id="ARBA00022741"/>
    </source>
</evidence>
<evidence type="ECO:0000256" key="6">
    <source>
        <dbReference type="ARBA" id="ARBA00022679"/>
    </source>
</evidence>
<comment type="caution">
    <text evidence="17">The sequence shown here is derived from an EMBL/GenBank/DDBJ whole genome shotgun (WGS) entry which is preliminary data.</text>
</comment>
<dbReference type="CDD" id="cd12912">
    <property type="entry name" value="PDC2_MCP_like"/>
    <property type="match status" value="1"/>
</dbReference>
<accession>A0ABS6K293</accession>
<keyword evidence="11 14" id="KW-1133">Transmembrane helix</keyword>
<evidence type="ECO:0000256" key="14">
    <source>
        <dbReference type="SAM" id="Phobius"/>
    </source>
</evidence>
<keyword evidence="13 14" id="KW-0472">Membrane</keyword>
<dbReference type="InterPro" id="IPR003594">
    <property type="entry name" value="HATPase_dom"/>
</dbReference>
<dbReference type="InterPro" id="IPR036890">
    <property type="entry name" value="HATPase_C_sf"/>
</dbReference>
<dbReference type="InterPro" id="IPR003660">
    <property type="entry name" value="HAMP_dom"/>
</dbReference>
<keyword evidence="8" id="KW-0547">Nucleotide-binding</keyword>
<dbReference type="PANTHER" id="PTHR43065:SF46">
    <property type="entry name" value="C4-DICARBOXYLATE TRANSPORT SENSOR PROTEIN DCTB"/>
    <property type="match status" value="1"/>
</dbReference>
<dbReference type="EC" id="2.7.13.3" evidence="3"/>
<gene>
    <name evidence="17" type="ORF">KS407_22960</name>
</gene>
<dbReference type="RefSeq" id="WP_176371525.1">
    <property type="nucleotide sequence ID" value="NZ_JAHQCR010000091.1"/>
</dbReference>
<feature type="domain" description="HAMP" evidence="16">
    <location>
        <begin position="311"/>
        <end position="364"/>
    </location>
</feature>
<dbReference type="Gene3D" id="3.30.565.10">
    <property type="entry name" value="Histidine kinase-like ATPase, C-terminal domain"/>
    <property type="match status" value="1"/>
</dbReference>
<evidence type="ECO:0000256" key="1">
    <source>
        <dbReference type="ARBA" id="ARBA00000085"/>
    </source>
</evidence>
<evidence type="ECO:0000313" key="18">
    <source>
        <dbReference type="Proteomes" id="UP000790580"/>
    </source>
</evidence>
<evidence type="ECO:0000256" key="7">
    <source>
        <dbReference type="ARBA" id="ARBA00022692"/>
    </source>
</evidence>
<proteinExistence type="predicted"/>
<evidence type="ECO:0000256" key="5">
    <source>
        <dbReference type="ARBA" id="ARBA00022553"/>
    </source>
</evidence>
<dbReference type="CDD" id="cd12914">
    <property type="entry name" value="PDC1_DGC_like"/>
    <property type="match status" value="1"/>
</dbReference>
<dbReference type="InterPro" id="IPR003661">
    <property type="entry name" value="HisK_dim/P_dom"/>
</dbReference>
<evidence type="ECO:0000259" key="15">
    <source>
        <dbReference type="PROSITE" id="PS50109"/>
    </source>
</evidence>
<dbReference type="InterPro" id="IPR035965">
    <property type="entry name" value="PAS-like_dom_sf"/>
</dbReference>
<dbReference type="Gene3D" id="6.10.340.10">
    <property type="match status" value="1"/>
</dbReference>
<evidence type="ECO:0000259" key="16">
    <source>
        <dbReference type="PROSITE" id="PS50885"/>
    </source>
</evidence>
<evidence type="ECO:0000256" key="13">
    <source>
        <dbReference type="ARBA" id="ARBA00023136"/>
    </source>
</evidence>
<dbReference type="InterPro" id="IPR004358">
    <property type="entry name" value="Sig_transdc_His_kin-like_C"/>
</dbReference>
<dbReference type="Proteomes" id="UP000790580">
    <property type="component" value="Unassembled WGS sequence"/>
</dbReference>
<evidence type="ECO:0000313" key="17">
    <source>
        <dbReference type="EMBL" id="MBU9724289.1"/>
    </source>
</evidence>
<dbReference type="PROSITE" id="PS50885">
    <property type="entry name" value="HAMP"/>
    <property type="match status" value="1"/>
</dbReference>
<evidence type="ECO:0000256" key="11">
    <source>
        <dbReference type="ARBA" id="ARBA00022989"/>
    </source>
</evidence>
<comment type="catalytic activity">
    <reaction evidence="1">
        <text>ATP + protein L-histidine = ADP + protein N-phospho-L-histidine.</text>
        <dbReference type="EC" id="2.7.13.3"/>
    </reaction>
</comment>
<dbReference type="PRINTS" id="PR00344">
    <property type="entry name" value="BCTRLSENSOR"/>
</dbReference>
<keyword evidence="4" id="KW-1003">Cell membrane</keyword>
<keyword evidence="5" id="KW-0597">Phosphoprotein</keyword>
<dbReference type="Pfam" id="PF00989">
    <property type="entry name" value="PAS"/>
    <property type="match status" value="1"/>
</dbReference>
<feature type="domain" description="Histidine kinase" evidence="15">
    <location>
        <begin position="509"/>
        <end position="719"/>
    </location>
</feature>
<keyword evidence="7 14" id="KW-0812">Transmembrane</keyword>
<evidence type="ECO:0000256" key="3">
    <source>
        <dbReference type="ARBA" id="ARBA00012438"/>
    </source>
</evidence>
<dbReference type="InterPro" id="IPR033479">
    <property type="entry name" value="dCache_1"/>
</dbReference>
<dbReference type="Pfam" id="PF02743">
    <property type="entry name" value="dCache_1"/>
    <property type="match status" value="1"/>
</dbReference>
<dbReference type="InterPro" id="IPR036097">
    <property type="entry name" value="HisK_dim/P_sf"/>
</dbReference>
<dbReference type="SMART" id="SM00388">
    <property type="entry name" value="HisKA"/>
    <property type="match status" value="1"/>
</dbReference>
<dbReference type="SMART" id="SM00304">
    <property type="entry name" value="HAMP"/>
    <property type="match status" value="1"/>
</dbReference>
<protein>
    <recommendedName>
        <fullName evidence="3">histidine kinase</fullName>
        <ecNumber evidence="3">2.7.13.3</ecNumber>
    </recommendedName>
</protein>
<dbReference type="CDD" id="cd00082">
    <property type="entry name" value="HisKA"/>
    <property type="match status" value="1"/>
</dbReference>